<name>A0A4Y2QQR1_ARAVE</name>
<accession>A0A4Y2QQR1</accession>
<reference evidence="1 2" key="1">
    <citation type="journal article" date="2019" name="Sci. Rep.">
        <title>Orb-weaving spider Araneus ventricosus genome elucidates the spidroin gene catalogue.</title>
        <authorList>
            <person name="Kono N."/>
            <person name="Nakamura H."/>
            <person name="Ohtoshi R."/>
            <person name="Moran D.A.P."/>
            <person name="Shinohara A."/>
            <person name="Yoshida Y."/>
            <person name="Fujiwara M."/>
            <person name="Mori M."/>
            <person name="Tomita M."/>
            <person name="Arakawa K."/>
        </authorList>
    </citation>
    <scope>NUCLEOTIDE SEQUENCE [LARGE SCALE GENOMIC DNA]</scope>
</reference>
<keyword evidence="2" id="KW-1185">Reference proteome</keyword>
<dbReference type="Proteomes" id="UP000499080">
    <property type="component" value="Unassembled WGS sequence"/>
</dbReference>
<protein>
    <submittedName>
        <fullName evidence="1">Uncharacterized protein</fullName>
    </submittedName>
</protein>
<sequence>MNKNKKFHHSTRPLSMRPPFSWATHCILYTTLSTAESNMSPGMLITVRNTLFFKVINVWTPLRYTLDLKYPHRKKSHGVRSGENGLVECCLQDAMSGP</sequence>
<organism evidence="1 2">
    <name type="scientific">Araneus ventricosus</name>
    <name type="common">Orbweaver spider</name>
    <name type="synonym">Epeira ventricosa</name>
    <dbReference type="NCBI Taxonomy" id="182803"/>
    <lineage>
        <taxon>Eukaryota</taxon>
        <taxon>Metazoa</taxon>
        <taxon>Ecdysozoa</taxon>
        <taxon>Arthropoda</taxon>
        <taxon>Chelicerata</taxon>
        <taxon>Arachnida</taxon>
        <taxon>Araneae</taxon>
        <taxon>Araneomorphae</taxon>
        <taxon>Entelegynae</taxon>
        <taxon>Araneoidea</taxon>
        <taxon>Araneidae</taxon>
        <taxon>Araneus</taxon>
    </lineage>
</organism>
<evidence type="ECO:0000313" key="1">
    <source>
        <dbReference type="EMBL" id="GBN65724.1"/>
    </source>
</evidence>
<dbReference type="EMBL" id="BGPR01014554">
    <property type="protein sequence ID" value="GBN65724.1"/>
    <property type="molecule type" value="Genomic_DNA"/>
</dbReference>
<evidence type="ECO:0000313" key="2">
    <source>
        <dbReference type="Proteomes" id="UP000499080"/>
    </source>
</evidence>
<gene>
    <name evidence="1" type="ORF">AVEN_180371_1</name>
</gene>
<comment type="caution">
    <text evidence="1">The sequence shown here is derived from an EMBL/GenBank/DDBJ whole genome shotgun (WGS) entry which is preliminary data.</text>
</comment>
<dbReference type="AlphaFoldDB" id="A0A4Y2QQR1"/>
<proteinExistence type="predicted"/>